<sequence length="254" mass="26056">MSKDKGSVIVTGGASGIGLALVEGLLADGWTVAAADVVPASIESAKARLAGHGDKVRFLQVDVSDEAAVVKAVAEVDRDFGPLWGVVNSAGIGKDLPALETSADFFRKILDVNLVGTFLIAREAAKAMKAHGGGSIVNISSVSGMRGNLGRAAYGSSKAGVIMLTQILAVELAPEKIRVNAISPGPIETPLVKAMHTDEARAGWMKTVPMKRYADPSEVSGAIAFLLDETKSSFVTGQTIAVDGGFVAGGLIGL</sequence>
<reference evidence="3" key="2">
    <citation type="submission" date="2020-09" db="EMBL/GenBank/DDBJ databases">
        <authorList>
            <person name="Sun Q."/>
            <person name="Sedlacek I."/>
        </authorList>
    </citation>
    <scope>NUCLEOTIDE SEQUENCE</scope>
    <source>
        <strain evidence="3">CCM 7897</strain>
    </source>
</reference>
<dbReference type="Pfam" id="PF13561">
    <property type="entry name" value="adh_short_C2"/>
    <property type="match status" value="1"/>
</dbReference>
<feature type="domain" description="Ketoreductase" evidence="2">
    <location>
        <begin position="6"/>
        <end position="185"/>
    </location>
</feature>
<dbReference type="EMBL" id="BMCT01000008">
    <property type="protein sequence ID" value="GGF80990.1"/>
    <property type="molecule type" value="Genomic_DNA"/>
</dbReference>
<accession>A0A917CDH6</accession>
<dbReference type="InterPro" id="IPR002347">
    <property type="entry name" value="SDR_fam"/>
</dbReference>
<dbReference type="GO" id="GO:0016616">
    <property type="term" value="F:oxidoreductase activity, acting on the CH-OH group of donors, NAD or NADP as acceptor"/>
    <property type="evidence" value="ECO:0007669"/>
    <property type="project" value="UniProtKB-ARBA"/>
</dbReference>
<evidence type="ECO:0000313" key="3">
    <source>
        <dbReference type="EMBL" id="GGF80990.1"/>
    </source>
</evidence>
<dbReference type="GO" id="GO:0030497">
    <property type="term" value="P:fatty acid elongation"/>
    <property type="evidence" value="ECO:0007669"/>
    <property type="project" value="TreeGrafter"/>
</dbReference>
<organism evidence="3 4">
    <name type="scientific">Azorhizobium oxalatiphilum</name>
    <dbReference type="NCBI Taxonomy" id="980631"/>
    <lineage>
        <taxon>Bacteria</taxon>
        <taxon>Pseudomonadati</taxon>
        <taxon>Pseudomonadota</taxon>
        <taxon>Alphaproteobacteria</taxon>
        <taxon>Hyphomicrobiales</taxon>
        <taxon>Xanthobacteraceae</taxon>
        <taxon>Azorhizobium</taxon>
    </lineage>
</organism>
<evidence type="ECO:0000256" key="1">
    <source>
        <dbReference type="ARBA" id="ARBA00006484"/>
    </source>
</evidence>
<dbReference type="PRINTS" id="PR00081">
    <property type="entry name" value="GDHRDH"/>
</dbReference>
<name>A0A917CDH6_9HYPH</name>
<dbReference type="InterPro" id="IPR057326">
    <property type="entry name" value="KR_dom"/>
</dbReference>
<gene>
    <name evidence="3" type="ORF">GCM10007301_46370</name>
</gene>
<proteinExistence type="inferred from homology"/>
<dbReference type="NCBIfam" id="NF005559">
    <property type="entry name" value="PRK07231.1"/>
    <property type="match status" value="1"/>
</dbReference>
<dbReference type="CDD" id="cd05233">
    <property type="entry name" value="SDR_c"/>
    <property type="match status" value="1"/>
</dbReference>
<dbReference type="InterPro" id="IPR020904">
    <property type="entry name" value="Sc_DH/Rdtase_CS"/>
</dbReference>
<keyword evidence="4" id="KW-1185">Reference proteome</keyword>
<comment type="similarity">
    <text evidence="1">Belongs to the short-chain dehydrogenases/reductases (SDR) family.</text>
</comment>
<dbReference type="PANTHER" id="PTHR42760:SF123">
    <property type="entry name" value="OXIDOREDUCTASE"/>
    <property type="match status" value="1"/>
</dbReference>
<dbReference type="SMART" id="SM00822">
    <property type="entry name" value="PKS_KR"/>
    <property type="match status" value="1"/>
</dbReference>
<comment type="caution">
    <text evidence="3">The sequence shown here is derived from an EMBL/GenBank/DDBJ whole genome shotgun (WGS) entry which is preliminary data.</text>
</comment>
<dbReference type="FunFam" id="3.40.50.720:FF:000084">
    <property type="entry name" value="Short-chain dehydrogenase reductase"/>
    <property type="match status" value="1"/>
</dbReference>
<dbReference type="PANTHER" id="PTHR42760">
    <property type="entry name" value="SHORT-CHAIN DEHYDROGENASES/REDUCTASES FAMILY MEMBER"/>
    <property type="match status" value="1"/>
</dbReference>
<dbReference type="AlphaFoldDB" id="A0A917CDH6"/>
<evidence type="ECO:0000259" key="2">
    <source>
        <dbReference type="SMART" id="SM00822"/>
    </source>
</evidence>
<dbReference type="InterPro" id="IPR036291">
    <property type="entry name" value="NAD(P)-bd_dom_sf"/>
</dbReference>
<dbReference type="PROSITE" id="PS00061">
    <property type="entry name" value="ADH_SHORT"/>
    <property type="match status" value="1"/>
</dbReference>
<evidence type="ECO:0000313" key="4">
    <source>
        <dbReference type="Proteomes" id="UP000606044"/>
    </source>
</evidence>
<reference evidence="3" key="1">
    <citation type="journal article" date="2014" name="Int. J. Syst. Evol. Microbiol.">
        <title>Complete genome sequence of Corynebacterium casei LMG S-19264T (=DSM 44701T), isolated from a smear-ripened cheese.</title>
        <authorList>
            <consortium name="US DOE Joint Genome Institute (JGI-PGF)"/>
            <person name="Walter F."/>
            <person name="Albersmeier A."/>
            <person name="Kalinowski J."/>
            <person name="Ruckert C."/>
        </authorList>
    </citation>
    <scope>NUCLEOTIDE SEQUENCE</scope>
    <source>
        <strain evidence="3">CCM 7897</strain>
    </source>
</reference>
<dbReference type="SUPFAM" id="SSF51735">
    <property type="entry name" value="NAD(P)-binding Rossmann-fold domains"/>
    <property type="match status" value="1"/>
</dbReference>
<dbReference type="PRINTS" id="PR00080">
    <property type="entry name" value="SDRFAMILY"/>
</dbReference>
<dbReference type="RefSeq" id="WP_188583069.1">
    <property type="nucleotide sequence ID" value="NZ_BMCT01000008.1"/>
</dbReference>
<dbReference type="Gene3D" id="3.40.50.720">
    <property type="entry name" value="NAD(P)-binding Rossmann-like Domain"/>
    <property type="match status" value="1"/>
</dbReference>
<dbReference type="Proteomes" id="UP000606044">
    <property type="component" value="Unassembled WGS sequence"/>
</dbReference>
<protein>
    <submittedName>
        <fullName evidence="3">Oxidoreductase</fullName>
    </submittedName>
</protein>